<evidence type="ECO:0000256" key="1">
    <source>
        <dbReference type="ARBA" id="ARBA00004202"/>
    </source>
</evidence>
<comment type="caution">
    <text evidence="8">The sequence shown here is derived from an EMBL/GenBank/DDBJ whole genome shotgun (WGS) entry which is preliminary data.</text>
</comment>
<name>A0A0M3DMI5_9FIRM</name>
<reference evidence="8 9" key="1">
    <citation type="submission" date="2015-04" db="EMBL/GenBank/DDBJ databases">
        <title>Microcin producing Clostridium sp. JC272T.</title>
        <authorList>
            <person name="Jyothsna T."/>
            <person name="Sasikala C."/>
            <person name="Ramana C."/>
        </authorList>
    </citation>
    <scope>NUCLEOTIDE SEQUENCE [LARGE SCALE GENOMIC DNA]</scope>
    <source>
        <strain evidence="8 9">JC272</strain>
    </source>
</reference>
<accession>A0A0M3DMI5</accession>
<dbReference type="InterPro" id="IPR030679">
    <property type="entry name" value="ABC_ATPase_HisP-typ"/>
</dbReference>
<evidence type="ECO:0000259" key="7">
    <source>
        <dbReference type="PROSITE" id="PS50893"/>
    </source>
</evidence>
<dbReference type="InterPro" id="IPR003593">
    <property type="entry name" value="AAA+_ATPase"/>
</dbReference>
<evidence type="ECO:0000256" key="5">
    <source>
        <dbReference type="ARBA" id="ARBA00022840"/>
    </source>
</evidence>
<keyword evidence="5 8" id="KW-0067">ATP-binding</keyword>
<dbReference type="PROSITE" id="PS50893">
    <property type="entry name" value="ABC_TRANSPORTER_2"/>
    <property type="match status" value="1"/>
</dbReference>
<dbReference type="PANTHER" id="PTHR43166:SF35">
    <property type="entry name" value="L-CYSTINE IMPORT ATP-BINDING PROTEIN TCYN"/>
    <property type="match status" value="1"/>
</dbReference>
<dbReference type="InterPro" id="IPR003439">
    <property type="entry name" value="ABC_transporter-like_ATP-bd"/>
</dbReference>
<sequence length="247" mass="27624">MLKITNLTKKFNKNIVLNNIDLQVKKGEVVAIIGPSGTGKSTLLRCINLLETPDEGELHIGDVSVKLNNLSKMDIFKIRKKSAMVFQNYNLFNNKKVIENVMEPLLVVNKFKKEYAKKIAIEKLSLVGLSDKLYEYPSKLSGGQKQRVAIARAIAVDPEIILMDEPTSALDPELVGEVLQVIKSLSESDITMLIVTHEMNFAKQVADRIIFMENGTIVEDDSPDKLFKSSKNSRISQFANISAHEYA</sequence>
<keyword evidence="2" id="KW-0813">Transport</keyword>
<evidence type="ECO:0000313" key="9">
    <source>
        <dbReference type="Proteomes" id="UP000034407"/>
    </source>
</evidence>
<keyword evidence="6" id="KW-0472">Membrane</keyword>
<dbReference type="InterPro" id="IPR017871">
    <property type="entry name" value="ABC_transporter-like_CS"/>
</dbReference>
<comment type="subcellular location">
    <subcellularLocation>
        <location evidence="1">Cell membrane</location>
        <topology evidence="1">Peripheral membrane protein</topology>
    </subcellularLocation>
</comment>
<dbReference type="InterPro" id="IPR050086">
    <property type="entry name" value="MetN_ABC_transporter-like"/>
</dbReference>
<dbReference type="OrthoDB" id="9804199at2"/>
<dbReference type="PANTHER" id="PTHR43166">
    <property type="entry name" value="AMINO ACID IMPORT ATP-BINDING PROTEIN"/>
    <property type="match status" value="1"/>
</dbReference>
<keyword evidence="3" id="KW-1003">Cell membrane</keyword>
<dbReference type="AlphaFoldDB" id="A0A0M3DMI5"/>
<dbReference type="PROSITE" id="PS00211">
    <property type="entry name" value="ABC_TRANSPORTER_1"/>
    <property type="match status" value="1"/>
</dbReference>
<keyword evidence="4" id="KW-0547">Nucleotide-binding</keyword>
<evidence type="ECO:0000256" key="3">
    <source>
        <dbReference type="ARBA" id="ARBA00022475"/>
    </source>
</evidence>
<keyword evidence="9" id="KW-1185">Reference proteome</keyword>
<dbReference type="GO" id="GO:0005886">
    <property type="term" value="C:plasma membrane"/>
    <property type="evidence" value="ECO:0007669"/>
    <property type="project" value="UniProtKB-SubCell"/>
</dbReference>
<evidence type="ECO:0000256" key="6">
    <source>
        <dbReference type="ARBA" id="ARBA00023136"/>
    </source>
</evidence>
<dbReference type="SMART" id="SM00382">
    <property type="entry name" value="AAA"/>
    <property type="match status" value="1"/>
</dbReference>
<dbReference type="Gene3D" id="3.40.50.300">
    <property type="entry name" value="P-loop containing nucleotide triphosphate hydrolases"/>
    <property type="match status" value="1"/>
</dbReference>
<dbReference type="Proteomes" id="UP000034407">
    <property type="component" value="Unassembled WGS sequence"/>
</dbReference>
<protein>
    <submittedName>
        <fullName evidence="8">Amino acid ABC transporter ATP-binding protein</fullName>
    </submittedName>
</protein>
<dbReference type="Pfam" id="PF00005">
    <property type="entry name" value="ABC_tran"/>
    <property type="match status" value="1"/>
</dbReference>
<dbReference type="EMBL" id="LBBT01000037">
    <property type="protein sequence ID" value="KKY02664.1"/>
    <property type="molecule type" value="Genomic_DNA"/>
</dbReference>
<dbReference type="PATRIC" id="fig|1629550.3.peg.2896"/>
<dbReference type="GO" id="GO:0016887">
    <property type="term" value="F:ATP hydrolysis activity"/>
    <property type="evidence" value="ECO:0007669"/>
    <property type="project" value="InterPro"/>
</dbReference>
<dbReference type="InterPro" id="IPR027417">
    <property type="entry name" value="P-loop_NTPase"/>
</dbReference>
<dbReference type="SUPFAM" id="SSF52540">
    <property type="entry name" value="P-loop containing nucleoside triphosphate hydrolases"/>
    <property type="match status" value="1"/>
</dbReference>
<evidence type="ECO:0000256" key="2">
    <source>
        <dbReference type="ARBA" id="ARBA00022448"/>
    </source>
</evidence>
<proteinExistence type="predicted"/>
<evidence type="ECO:0000313" key="8">
    <source>
        <dbReference type="EMBL" id="KKY02664.1"/>
    </source>
</evidence>
<dbReference type="PIRSF" id="PIRSF039085">
    <property type="entry name" value="ABC_ATPase_HisP"/>
    <property type="match status" value="1"/>
</dbReference>
<evidence type="ECO:0000256" key="4">
    <source>
        <dbReference type="ARBA" id="ARBA00022741"/>
    </source>
</evidence>
<dbReference type="GO" id="GO:0015424">
    <property type="term" value="F:ABC-type amino acid transporter activity"/>
    <property type="evidence" value="ECO:0007669"/>
    <property type="project" value="InterPro"/>
</dbReference>
<dbReference type="GO" id="GO:0005524">
    <property type="term" value="F:ATP binding"/>
    <property type="evidence" value="ECO:0007669"/>
    <property type="project" value="UniProtKB-KW"/>
</dbReference>
<organism evidence="8 9">
    <name type="scientific">Paraclostridium benzoelyticum</name>
    <dbReference type="NCBI Taxonomy" id="1629550"/>
    <lineage>
        <taxon>Bacteria</taxon>
        <taxon>Bacillati</taxon>
        <taxon>Bacillota</taxon>
        <taxon>Clostridia</taxon>
        <taxon>Peptostreptococcales</taxon>
        <taxon>Peptostreptococcaceae</taxon>
        <taxon>Paraclostridium</taxon>
    </lineage>
</organism>
<gene>
    <name evidence="8" type="ORF">VN21_01910</name>
</gene>
<dbReference type="RefSeq" id="WP_046821782.1">
    <property type="nucleotide sequence ID" value="NZ_LBBT01000037.1"/>
</dbReference>
<feature type="domain" description="ABC transporter" evidence="7">
    <location>
        <begin position="2"/>
        <end position="239"/>
    </location>
</feature>
<dbReference type="CDD" id="cd03262">
    <property type="entry name" value="ABC_HisP_GlnQ"/>
    <property type="match status" value="1"/>
</dbReference>